<organism evidence="1">
    <name type="scientific">marine metagenome</name>
    <dbReference type="NCBI Taxonomy" id="408172"/>
    <lineage>
        <taxon>unclassified sequences</taxon>
        <taxon>metagenomes</taxon>
        <taxon>ecological metagenomes</taxon>
    </lineage>
</organism>
<evidence type="ECO:0000313" key="1">
    <source>
        <dbReference type="EMBL" id="SVB32464.1"/>
    </source>
</evidence>
<feature type="non-terminal residue" evidence="1">
    <location>
        <position position="53"/>
    </location>
</feature>
<gene>
    <name evidence="1" type="ORF">METZ01_LOCUS185318</name>
</gene>
<protein>
    <recommendedName>
        <fullName evidence="2">PurM-like N-terminal domain-containing protein</fullName>
    </recommendedName>
</protein>
<dbReference type="EMBL" id="UINC01037251">
    <property type="protein sequence ID" value="SVB32464.1"/>
    <property type="molecule type" value="Genomic_DNA"/>
</dbReference>
<name>A0A382D342_9ZZZZ</name>
<dbReference type="AlphaFoldDB" id="A0A382D342"/>
<reference evidence="1" key="1">
    <citation type="submission" date="2018-05" db="EMBL/GenBank/DDBJ databases">
        <authorList>
            <person name="Lanie J.A."/>
            <person name="Ng W.-L."/>
            <person name="Kazmierczak K.M."/>
            <person name="Andrzejewski T.M."/>
            <person name="Davidsen T.M."/>
            <person name="Wayne K.J."/>
            <person name="Tettelin H."/>
            <person name="Glass J.I."/>
            <person name="Rusch D."/>
            <person name="Podicherti R."/>
            <person name="Tsui H.-C.T."/>
            <person name="Winkler M.E."/>
        </authorList>
    </citation>
    <scope>NUCLEOTIDE SEQUENCE</scope>
</reference>
<accession>A0A382D342</accession>
<sequence>MNDSLLPLGKLRVDFLEKILPKNLDPSVVVGPKVGEDATVIDFGSTYLVITTD</sequence>
<proteinExistence type="predicted"/>
<evidence type="ECO:0008006" key="2">
    <source>
        <dbReference type="Google" id="ProtNLM"/>
    </source>
</evidence>